<dbReference type="Proteomes" id="UP000183090">
    <property type="component" value="Unassembled WGS sequence"/>
</dbReference>
<organism evidence="1 2">
    <name type="scientific">Salinicoccus halodurans</name>
    <dbReference type="NCBI Taxonomy" id="407035"/>
    <lineage>
        <taxon>Bacteria</taxon>
        <taxon>Bacillati</taxon>
        <taxon>Bacillota</taxon>
        <taxon>Bacilli</taxon>
        <taxon>Bacillales</taxon>
        <taxon>Staphylococcaceae</taxon>
        <taxon>Salinicoccus</taxon>
    </lineage>
</organism>
<comment type="caution">
    <text evidence="1">The sequence shown here is derived from an EMBL/GenBank/DDBJ whole genome shotgun (WGS) entry which is preliminary data.</text>
</comment>
<evidence type="ECO:0000313" key="1">
    <source>
        <dbReference type="EMBL" id="SFK82135.1"/>
    </source>
</evidence>
<gene>
    <name evidence="1" type="ORF">SAMN05216235_1845</name>
</gene>
<dbReference type="EMBL" id="FOTB01000004">
    <property type="protein sequence ID" value="SFK82135.1"/>
    <property type="molecule type" value="Genomic_DNA"/>
</dbReference>
<proteinExistence type="predicted"/>
<name>A0AA94HG07_9STAP</name>
<reference evidence="1 2" key="1">
    <citation type="submission" date="2016-10" db="EMBL/GenBank/DDBJ databases">
        <authorList>
            <person name="Varghese N."/>
            <person name="Submissions S."/>
        </authorList>
    </citation>
    <scope>NUCLEOTIDE SEQUENCE [LARGE SCALE GENOMIC DNA]</scope>
    <source>
        <strain evidence="1 2">CGMCC 1.6501</strain>
    </source>
</reference>
<accession>A0AA94HG07</accession>
<evidence type="ECO:0000313" key="2">
    <source>
        <dbReference type="Proteomes" id="UP000183090"/>
    </source>
</evidence>
<protein>
    <submittedName>
        <fullName evidence="1">Uncharacterized protein</fullName>
    </submittedName>
</protein>
<dbReference type="AlphaFoldDB" id="A0AA94HG07"/>
<sequence>MYNIGFAALSDKSHRNPDQAKDCYIPFGRIYSAAAVLIFKRDNKGLKSKKRMGG</sequence>